<dbReference type="GeneID" id="101346782"/>
<evidence type="ECO:0000256" key="3">
    <source>
        <dbReference type="ARBA" id="ARBA00009279"/>
    </source>
</evidence>
<dbReference type="GO" id="GO:0072559">
    <property type="term" value="C:NLRP3 inflammasome complex"/>
    <property type="evidence" value="ECO:0007669"/>
    <property type="project" value="TreeGrafter"/>
</dbReference>
<evidence type="ECO:0000313" key="17">
    <source>
        <dbReference type="RefSeq" id="XP_023597401.1"/>
    </source>
</evidence>
<keyword evidence="5" id="KW-1003">Cell membrane</keyword>
<sequence>MPSSSFEGVARSVVRELDHSGKLIPVDSLRSSASFQPYCLVGRKPSRSWFWRPRYIPVNLSIWDILEPNAPEPAMQRSGPFHFHDTVDRQMKGSMELKVQGQWEISGRAAISSSSSTSMDVFMLRVDPSTWEALHQERRLRQPVHKVLQQLRNRGDNVYMVTEVLQTQKEVEVTCTHKQEGLGQFSLLGAACLQGDSQGHLSRKNTITIPSGSILAFQVAQLVISSDWDILLFPDKKQRTFPKSPAANKPTSPVAGHSPPPGLTLLMKSVRQSCSFLSDGPAEEWAAVTKDFVGLRAEVEAQAQELAHLSGELRQELLEALGRLLLDVPVLQALEETLEQGLLCGQVEPQDGPAGAVLECLVLPSRELVKDLAIPVFYLLGALTALSEIQHLLMAKALKTGALRGQLELVGSILEQSSPWQEPRDVSLPPGLLGSVWGEDAPAWVLLEECGLELQVGTPQACWEPEAQGRVCALYAALALLLQLGQEPS</sequence>
<keyword evidence="8" id="KW-0812">Transmembrane</keyword>
<dbReference type="InterPro" id="IPR041263">
    <property type="entry name" value="Gasdermin_PUB"/>
</dbReference>
<dbReference type="RefSeq" id="XP_023597401.1">
    <property type="nucleotide sequence ID" value="XM_023741633.1"/>
</dbReference>
<feature type="domain" description="Gasdermin PUB" evidence="13">
    <location>
        <begin position="291"/>
        <end position="460"/>
    </location>
</feature>
<dbReference type="RefSeq" id="XP_023597400.1">
    <property type="nucleotide sequence ID" value="XM_023741632.1"/>
</dbReference>
<dbReference type="GO" id="GO:0005886">
    <property type="term" value="C:plasma membrane"/>
    <property type="evidence" value="ECO:0007669"/>
    <property type="project" value="UniProtKB-SubCell"/>
</dbReference>
<comment type="similarity">
    <text evidence="3">Belongs to the gasdermin family.</text>
</comment>
<feature type="domain" description="Gasdermin pore forming" evidence="12">
    <location>
        <begin position="6"/>
        <end position="242"/>
    </location>
</feature>
<dbReference type="GO" id="GO:0005546">
    <property type="term" value="F:phosphatidylinositol-4,5-bisphosphate binding"/>
    <property type="evidence" value="ECO:0007669"/>
    <property type="project" value="TreeGrafter"/>
</dbReference>
<accession>A0A2Y9G4B1</accession>
<dbReference type="STRING" id="127582.A0A2Y9G4B1"/>
<name>A0A2Y9G4B1_TRIMA</name>
<dbReference type="GO" id="GO:0012501">
    <property type="term" value="P:programmed cell death"/>
    <property type="evidence" value="ECO:0007669"/>
    <property type="project" value="UniProtKB-KW"/>
</dbReference>
<evidence type="ECO:0000256" key="8">
    <source>
        <dbReference type="ARBA" id="ARBA00022692"/>
    </source>
</evidence>
<evidence type="ECO:0000256" key="5">
    <source>
        <dbReference type="ARBA" id="ARBA00022475"/>
    </source>
</evidence>
<evidence type="ECO:0000256" key="9">
    <source>
        <dbReference type="ARBA" id="ARBA00023136"/>
    </source>
</evidence>
<dbReference type="GO" id="GO:0001786">
    <property type="term" value="F:phosphatidylserine binding"/>
    <property type="evidence" value="ECO:0007669"/>
    <property type="project" value="TreeGrafter"/>
</dbReference>
<evidence type="ECO:0000256" key="4">
    <source>
        <dbReference type="ARBA" id="ARBA00022452"/>
    </source>
</evidence>
<comment type="subcellular location">
    <subcellularLocation>
        <location evidence="2">Cell membrane</location>
        <topology evidence="2">Multi-pass membrane protein</topology>
    </subcellularLocation>
    <subcellularLocation>
        <location evidence="1">Cytoplasm</location>
    </subcellularLocation>
</comment>
<evidence type="ECO:0000259" key="12">
    <source>
        <dbReference type="Pfam" id="PF04598"/>
    </source>
</evidence>
<reference evidence="15 16" key="1">
    <citation type="submission" date="2025-04" db="UniProtKB">
        <authorList>
            <consortium name="RefSeq"/>
        </authorList>
    </citation>
    <scope>IDENTIFICATION</scope>
</reference>
<gene>
    <name evidence="15 16 17 18" type="primary">GSDMD</name>
</gene>
<keyword evidence="11" id="KW-0449">Lipoprotein</keyword>
<dbReference type="PANTHER" id="PTHR16399">
    <property type="entry name" value="GASDERMIN"/>
    <property type="match status" value="1"/>
</dbReference>
<dbReference type="OrthoDB" id="9035105at2759"/>
<proteinExistence type="inferred from homology"/>
<keyword evidence="4" id="KW-1134">Transmembrane beta strand</keyword>
<dbReference type="Pfam" id="PF04598">
    <property type="entry name" value="Gasdermin"/>
    <property type="match status" value="1"/>
</dbReference>
<evidence type="ECO:0000313" key="18">
    <source>
        <dbReference type="RefSeq" id="XP_023597402.1"/>
    </source>
</evidence>
<dbReference type="InterPro" id="IPR040460">
    <property type="entry name" value="Gasdermin_pore"/>
</dbReference>
<evidence type="ECO:0000259" key="13">
    <source>
        <dbReference type="Pfam" id="PF17708"/>
    </source>
</evidence>
<dbReference type="GO" id="GO:0070269">
    <property type="term" value="P:pyroptotic inflammatory response"/>
    <property type="evidence" value="ECO:0007669"/>
    <property type="project" value="TreeGrafter"/>
</dbReference>
<dbReference type="AlphaFoldDB" id="A0A2Y9G4B1"/>
<dbReference type="PANTHER" id="PTHR16399:SF15">
    <property type="entry name" value="GASDERMIN-D"/>
    <property type="match status" value="1"/>
</dbReference>
<dbReference type="RefSeq" id="XP_023597402.1">
    <property type="nucleotide sequence ID" value="XM_023741634.1"/>
</dbReference>
<protein>
    <submittedName>
        <fullName evidence="15 16">Gasdermin-D</fullName>
    </submittedName>
</protein>
<dbReference type="Pfam" id="PF17708">
    <property type="entry name" value="Gasdermin_C"/>
    <property type="match status" value="1"/>
</dbReference>
<evidence type="ECO:0000256" key="7">
    <source>
        <dbReference type="ARBA" id="ARBA00022590"/>
    </source>
</evidence>
<keyword evidence="6" id="KW-0963">Cytoplasm</keyword>
<dbReference type="Proteomes" id="UP000248480">
    <property type="component" value="Unplaced"/>
</dbReference>
<evidence type="ECO:0000256" key="2">
    <source>
        <dbReference type="ARBA" id="ARBA00004651"/>
    </source>
</evidence>
<dbReference type="GO" id="GO:0042742">
    <property type="term" value="P:defense response to bacterium"/>
    <property type="evidence" value="ECO:0007669"/>
    <property type="project" value="TreeGrafter"/>
</dbReference>
<keyword evidence="10" id="KW-0564">Palmitate</keyword>
<evidence type="ECO:0000313" key="16">
    <source>
        <dbReference type="RefSeq" id="XP_023597400.1"/>
    </source>
</evidence>
<evidence type="ECO:0000313" key="15">
    <source>
        <dbReference type="RefSeq" id="XP_012414222.1"/>
    </source>
</evidence>
<keyword evidence="9" id="KW-0472">Membrane</keyword>
<keyword evidence="7" id="KW-1210">Necrosis</keyword>
<evidence type="ECO:0000256" key="1">
    <source>
        <dbReference type="ARBA" id="ARBA00004496"/>
    </source>
</evidence>
<dbReference type="KEGG" id="tmu:101346782"/>
<evidence type="ECO:0000256" key="11">
    <source>
        <dbReference type="ARBA" id="ARBA00023288"/>
    </source>
</evidence>
<evidence type="ECO:0000256" key="10">
    <source>
        <dbReference type="ARBA" id="ARBA00023139"/>
    </source>
</evidence>
<dbReference type="RefSeq" id="XP_012414222.1">
    <property type="nucleotide sequence ID" value="XM_012558768.2"/>
</dbReference>
<dbReference type="CTD" id="79792"/>
<dbReference type="GO" id="GO:0070273">
    <property type="term" value="F:phosphatidylinositol-4-phosphate binding"/>
    <property type="evidence" value="ECO:0007669"/>
    <property type="project" value="TreeGrafter"/>
</dbReference>
<organism evidence="14 15">
    <name type="scientific">Trichechus manatus latirostris</name>
    <name type="common">Florida manatee</name>
    <dbReference type="NCBI Taxonomy" id="127582"/>
    <lineage>
        <taxon>Eukaryota</taxon>
        <taxon>Metazoa</taxon>
        <taxon>Chordata</taxon>
        <taxon>Craniata</taxon>
        <taxon>Vertebrata</taxon>
        <taxon>Euteleostomi</taxon>
        <taxon>Mammalia</taxon>
        <taxon>Eutheria</taxon>
        <taxon>Afrotheria</taxon>
        <taxon>Sirenia</taxon>
        <taxon>Trichechidae</taxon>
        <taxon>Trichechus</taxon>
    </lineage>
</organism>
<evidence type="ECO:0000256" key="6">
    <source>
        <dbReference type="ARBA" id="ARBA00022490"/>
    </source>
</evidence>
<evidence type="ECO:0000313" key="14">
    <source>
        <dbReference type="Proteomes" id="UP000248480"/>
    </source>
</evidence>
<dbReference type="InterPro" id="IPR007677">
    <property type="entry name" value="Gasdermin"/>
</dbReference>
<keyword evidence="14" id="KW-1185">Reference proteome</keyword>